<gene>
    <name evidence="1" type="ORF">NEZAVI_LOCUS1952</name>
</gene>
<evidence type="ECO:0000313" key="1">
    <source>
        <dbReference type="EMBL" id="CAH1390823.1"/>
    </source>
</evidence>
<proteinExistence type="predicted"/>
<dbReference type="Proteomes" id="UP001152798">
    <property type="component" value="Chromosome 1"/>
</dbReference>
<evidence type="ECO:0000313" key="2">
    <source>
        <dbReference type="Proteomes" id="UP001152798"/>
    </source>
</evidence>
<reference evidence="1" key="1">
    <citation type="submission" date="2022-01" db="EMBL/GenBank/DDBJ databases">
        <authorList>
            <person name="King R."/>
        </authorList>
    </citation>
    <scope>NUCLEOTIDE SEQUENCE</scope>
</reference>
<dbReference type="EMBL" id="OV725077">
    <property type="protein sequence ID" value="CAH1390823.1"/>
    <property type="molecule type" value="Genomic_DNA"/>
</dbReference>
<protein>
    <submittedName>
        <fullName evidence="1">Uncharacterized protein</fullName>
    </submittedName>
</protein>
<dbReference type="AlphaFoldDB" id="A0A9P0GYG6"/>
<keyword evidence="2" id="KW-1185">Reference proteome</keyword>
<accession>A0A9P0GYG6</accession>
<sequence>MVKSPQTLVLIAEAPLRGCRPLICIFEHLPSSGLCAGGSGFRTASGGLANQRPIWFRVVAPKVDTICLIMGMWTRWGDAACVLALGARLADEHGAQAARPG</sequence>
<name>A0A9P0GYG6_NEZVI</name>
<organism evidence="1 2">
    <name type="scientific">Nezara viridula</name>
    <name type="common">Southern green stink bug</name>
    <name type="synonym">Cimex viridulus</name>
    <dbReference type="NCBI Taxonomy" id="85310"/>
    <lineage>
        <taxon>Eukaryota</taxon>
        <taxon>Metazoa</taxon>
        <taxon>Ecdysozoa</taxon>
        <taxon>Arthropoda</taxon>
        <taxon>Hexapoda</taxon>
        <taxon>Insecta</taxon>
        <taxon>Pterygota</taxon>
        <taxon>Neoptera</taxon>
        <taxon>Paraneoptera</taxon>
        <taxon>Hemiptera</taxon>
        <taxon>Heteroptera</taxon>
        <taxon>Panheteroptera</taxon>
        <taxon>Pentatomomorpha</taxon>
        <taxon>Pentatomoidea</taxon>
        <taxon>Pentatomidae</taxon>
        <taxon>Pentatominae</taxon>
        <taxon>Nezara</taxon>
    </lineage>
</organism>